<protein>
    <submittedName>
        <fullName evidence="1">Uncharacterized protein</fullName>
    </submittedName>
</protein>
<organism evidence="1 2">
    <name type="scientific">Duganella zoogloeoides</name>
    <dbReference type="NCBI Taxonomy" id="75659"/>
    <lineage>
        <taxon>Bacteria</taxon>
        <taxon>Pseudomonadati</taxon>
        <taxon>Pseudomonadota</taxon>
        <taxon>Betaproteobacteria</taxon>
        <taxon>Burkholderiales</taxon>
        <taxon>Oxalobacteraceae</taxon>
        <taxon>Telluria group</taxon>
        <taxon>Duganella</taxon>
    </lineage>
</organism>
<dbReference type="Proteomes" id="UP001326110">
    <property type="component" value="Chromosome"/>
</dbReference>
<dbReference type="EMBL" id="CP140152">
    <property type="protein sequence ID" value="WQH04316.1"/>
    <property type="molecule type" value="Genomic_DNA"/>
</dbReference>
<evidence type="ECO:0000313" key="2">
    <source>
        <dbReference type="Proteomes" id="UP001326110"/>
    </source>
</evidence>
<proteinExistence type="predicted"/>
<keyword evidence="2" id="KW-1185">Reference proteome</keyword>
<gene>
    <name evidence="1" type="ORF">SR858_25305</name>
</gene>
<name>A0ABZ0XYM5_9BURK</name>
<evidence type="ECO:0000313" key="1">
    <source>
        <dbReference type="EMBL" id="WQH04316.1"/>
    </source>
</evidence>
<dbReference type="GeneID" id="43165474"/>
<sequence>MNVNTITDEKHQTMQRVCGLKGFGAPAHAEMLQEAAPLIAKGWIARNGKDLSIPDDVMWQLIAIGKPLKTR</sequence>
<dbReference type="RefSeq" id="WP_019923889.1">
    <property type="nucleotide sequence ID" value="NZ_CP140152.1"/>
</dbReference>
<accession>A0ABZ0XYM5</accession>
<reference evidence="1 2" key="1">
    <citation type="submission" date="2023-11" db="EMBL/GenBank/DDBJ databases">
        <title>MicrobeMod: A computational toolkit for identifying prokaryotic methylation and restriction-modification with nanopore sequencing.</title>
        <authorList>
            <person name="Crits-Christoph A."/>
            <person name="Kang S.C."/>
            <person name="Lee H."/>
            <person name="Ostrov N."/>
        </authorList>
    </citation>
    <scope>NUCLEOTIDE SEQUENCE [LARGE SCALE GENOMIC DNA]</scope>
    <source>
        <strain evidence="1 2">ATCC 25935</strain>
    </source>
</reference>